<dbReference type="SUPFAM" id="SSF47240">
    <property type="entry name" value="Ferritin-like"/>
    <property type="match status" value="1"/>
</dbReference>
<dbReference type="OrthoDB" id="9789947at2"/>
<dbReference type="GO" id="GO:0005829">
    <property type="term" value="C:cytosol"/>
    <property type="evidence" value="ECO:0007669"/>
    <property type="project" value="TreeGrafter"/>
</dbReference>
<dbReference type="PANTHER" id="PTHR30458">
    <property type="entry name" value="PHENYLACETIC ACID DEGRADATION PROTEIN PAA"/>
    <property type="match status" value="1"/>
</dbReference>
<dbReference type="InterPro" id="IPR011882">
    <property type="entry name" value="PaaC"/>
</dbReference>
<dbReference type="InterPro" id="IPR009078">
    <property type="entry name" value="Ferritin-like_SF"/>
</dbReference>
<proteinExistence type="predicted"/>
<sequence length="254" mass="28622">MDHALFQYLLRLGDTTLILSHRLSELTGHGPALEEDLAMTNVALDLLGQSRRWLTLAGEVEGRSRDEDQLAYLRDAPEFRNYLLVERPNGHYGDIIARQFLFDVWHYFLLKELCSSSDERVAAIAGKSLKEVGYHVRRSSDIIVRLGDGTAESHARMQEAVDDAWRFAGELFADDEIVAAMADRRAAPRHSQLWPAWFEHVRSTLQEATLRAPDADGANHPAYRGGTSGRHTEALGYILAEMQHLQRAYPGAAW</sequence>
<dbReference type="RefSeq" id="WP_073101428.1">
    <property type="nucleotide sequence ID" value="NZ_FQXE01000001.1"/>
</dbReference>
<dbReference type="NCBIfam" id="TIGR02158">
    <property type="entry name" value="PA_CoA_Oxy3"/>
    <property type="match status" value="1"/>
</dbReference>
<dbReference type="EMBL" id="FQXE01000001">
    <property type="protein sequence ID" value="SHG85987.1"/>
    <property type="molecule type" value="Genomic_DNA"/>
</dbReference>
<dbReference type="Proteomes" id="UP000184226">
    <property type="component" value="Unassembled WGS sequence"/>
</dbReference>
<dbReference type="PANTHER" id="PTHR30458:SF0">
    <property type="entry name" value="1,2-PHENYLACETYL-COA EPOXIDASE, SUBUNIT C"/>
    <property type="match status" value="1"/>
</dbReference>
<dbReference type="STRING" id="658167.SAMN04488135_101442"/>
<dbReference type="InterPro" id="IPR012347">
    <property type="entry name" value="Ferritin-like"/>
</dbReference>
<protein>
    <submittedName>
        <fullName evidence="1">Ring-1,2-phenylacetyl-CoA epoxidase subunit PaaC</fullName>
    </submittedName>
</protein>
<dbReference type="PIRSF" id="PIRSF037834">
    <property type="entry name" value="PA_CoA_Oase3"/>
    <property type="match status" value="1"/>
</dbReference>
<dbReference type="InterPro" id="IPR052703">
    <property type="entry name" value="Aromatic_CoA_ox/epox"/>
</dbReference>
<dbReference type="AlphaFoldDB" id="A0A1M5N919"/>
<accession>A0A1M5N919</accession>
<evidence type="ECO:0000313" key="1">
    <source>
        <dbReference type="EMBL" id="SHG85987.1"/>
    </source>
</evidence>
<organism evidence="1 2">
    <name type="scientific">Pollutimonas bauzanensis</name>
    <dbReference type="NCBI Taxonomy" id="658167"/>
    <lineage>
        <taxon>Bacteria</taxon>
        <taxon>Pseudomonadati</taxon>
        <taxon>Pseudomonadota</taxon>
        <taxon>Betaproteobacteria</taxon>
        <taxon>Burkholderiales</taxon>
        <taxon>Alcaligenaceae</taxon>
        <taxon>Pollutimonas</taxon>
    </lineage>
</organism>
<name>A0A1M5N919_9BURK</name>
<dbReference type="InterPro" id="IPR007814">
    <property type="entry name" value="PaaA_PaaC"/>
</dbReference>
<dbReference type="GO" id="GO:0010124">
    <property type="term" value="P:phenylacetate catabolic process"/>
    <property type="evidence" value="ECO:0007669"/>
    <property type="project" value="InterPro"/>
</dbReference>
<evidence type="ECO:0000313" key="2">
    <source>
        <dbReference type="Proteomes" id="UP000184226"/>
    </source>
</evidence>
<reference evidence="1 2" key="1">
    <citation type="submission" date="2016-11" db="EMBL/GenBank/DDBJ databases">
        <authorList>
            <person name="Jaros S."/>
            <person name="Januszkiewicz K."/>
            <person name="Wedrychowicz H."/>
        </authorList>
    </citation>
    <scope>NUCLEOTIDE SEQUENCE [LARGE SCALE GENOMIC DNA]</scope>
    <source>
        <strain evidence="1 2">CGMCC 1.10190</strain>
    </source>
</reference>
<gene>
    <name evidence="1" type="ORF">SAMN04488135_101442</name>
</gene>
<dbReference type="Gene3D" id="1.20.1260.10">
    <property type="match status" value="1"/>
</dbReference>
<keyword evidence="2" id="KW-1185">Reference proteome</keyword>
<dbReference type="Pfam" id="PF05138">
    <property type="entry name" value="PaaA_PaaC"/>
    <property type="match status" value="1"/>
</dbReference>